<dbReference type="GO" id="GO:0005524">
    <property type="term" value="F:ATP binding"/>
    <property type="evidence" value="ECO:0007669"/>
    <property type="project" value="UniProtKB-KW"/>
</dbReference>
<evidence type="ECO:0000313" key="7">
    <source>
        <dbReference type="Proteomes" id="UP000008332"/>
    </source>
</evidence>
<dbReference type="EMBL" id="CP000267">
    <property type="protein sequence ID" value="ABD70944.1"/>
    <property type="molecule type" value="Genomic_DNA"/>
</dbReference>
<dbReference type="Proteomes" id="UP000008332">
    <property type="component" value="Chromosome"/>
</dbReference>
<accession>Q21TF9</accession>
<dbReference type="STRING" id="338969.Rfer_3235"/>
<dbReference type="InterPro" id="IPR041627">
    <property type="entry name" value="AAA_lid_6"/>
</dbReference>
<dbReference type="GO" id="GO:0016887">
    <property type="term" value="F:ATP hydrolysis activity"/>
    <property type="evidence" value="ECO:0007669"/>
    <property type="project" value="InterPro"/>
</dbReference>
<dbReference type="Pfam" id="PF17866">
    <property type="entry name" value="AAA_lid_6"/>
    <property type="match status" value="2"/>
</dbReference>
<feature type="domain" description="AAA+ ATPase" evidence="5">
    <location>
        <begin position="319"/>
        <end position="457"/>
    </location>
</feature>
<evidence type="ECO:0000259" key="5">
    <source>
        <dbReference type="SMART" id="SM00382"/>
    </source>
</evidence>
<sequence length="839" mass="93199">MPSKRYEALTVQELRKLAQGDIFRPADIVAQLYLGRRYAKGTGVDKDEKEAAHWFRLAADKGNAEAQRNLAFAIFHGRGVPRDDAEGIRRLRLAADGADAPAQRQLGYHFAIGHGVPADEKEAVRWFRLAADQNDVFAQYNLAFALASGRGVPTDQSQAVHWYQLAAEQGMPEAQCALGLAYEHGLGVPVDYEKSVYWNRLAAEQAHAESCSNLGWLYENGLGVAQDLEQARHWYEVAARQEFETAKQRLLKLRERSANLHTVFKHSLRNDQSITEYLETAFAGFVGLDVVREEVFRQASYIQVQKLRAQQGLRVPTAPSRHLVFIGNPGTGKTTIARIIAGLYQRLGILKTDKVVETDRAGLVAPYIGQTALKTRAIVESALGGVLFIDEAYALARSGAQDFGREAVETLLKMMEDHRDELVVIVAGYVADMDDFINSNPGLASRFNRYIRFPDYTPAELLEIFLKFCSAHSYELSDSIHAGLQTIFSREIHVQRQRFSNARYVRNLFERVIEAQAQRVFALENASKSDLQTILPADVEKGLGEALPADQGQGLSANYEAALKRLNDLAGLGRVKKQVQRLSDFVRIQHARAEAGSRVAAGFSQHLVFTGNPGTGKTVVSRIIADIYFSLGITLSNHIVEVDRAGLVAGYVGQSAIKTREVLESALGGILFIDEAYALAQGDNNNDFGREVIDTLLKTMEDYRDQLVVIVAGYPEPMRNFINSNPGLRSRFNHYIEFDDYGPDDLLAIFESFCRESEYVLDAAARAFLQENLTTLFNGGQTTDNGRFARNVFQRCVEVQANRILHTGEHASKDLNTLTTSDVSEALKEVLTDIPQSSA</sequence>
<keyword evidence="7" id="KW-1185">Reference proteome</keyword>
<dbReference type="Pfam" id="PF00004">
    <property type="entry name" value="AAA"/>
    <property type="match status" value="2"/>
</dbReference>
<dbReference type="InterPro" id="IPR027417">
    <property type="entry name" value="P-loop_NTPase"/>
</dbReference>
<dbReference type="SUPFAM" id="SSF81901">
    <property type="entry name" value="HCP-like"/>
    <property type="match status" value="2"/>
</dbReference>
<dbReference type="OrthoDB" id="9806903at2"/>
<dbReference type="InterPro" id="IPR003959">
    <property type="entry name" value="ATPase_AAA_core"/>
</dbReference>
<dbReference type="HOGENOM" id="CLU_008749_3_2_4"/>
<comment type="similarity">
    <text evidence="1">Belongs to the CbxX/CfxQ family.</text>
</comment>
<dbReference type="InterPro" id="IPR006597">
    <property type="entry name" value="Sel1-like"/>
</dbReference>
<dbReference type="InterPro" id="IPR050773">
    <property type="entry name" value="CbxX/CfxQ_RuBisCO_ESX"/>
</dbReference>
<evidence type="ECO:0000256" key="1">
    <source>
        <dbReference type="ARBA" id="ARBA00010378"/>
    </source>
</evidence>
<gene>
    <name evidence="6" type="ordered locus">Rfer_3235</name>
</gene>
<dbReference type="eggNOG" id="COG0464">
    <property type="taxonomic scope" value="Bacteria"/>
</dbReference>
<keyword evidence="2" id="KW-0547">Nucleotide-binding</keyword>
<protein>
    <submittedName>
        <fullName evidence="6">AAA ATPase</fullName>
    </submittedName>
</protein>
<dbReference type="KEGG" id="rfr:Rfer_3235"/>
<dbReference type="SUPFAM" id="SSF52540">
    <property type="entry name" value="P-loop containing nucleoside triphosphate hydrolases"/>
    <property type="match status" value="2"/>
</dbReference>
<dbReference type="Gene3D" id="3.40.50.300">
    <property type="entry name" value="P-loop containing nucleotide triphosphate hydrolases"/>
    <property type="match status" value="2"/>
</dbReference>
<dbReference type="InterPro" id="IPR000641">
    <property type="entry name" value="CbxX/CfxQ"/>
</dbReference>
<dbReference type="FunFam" id="3.40.50.300:FF:000216">
    <property type="entry name" value="Type VII secretion ATPase EccA"/>
    <property type="match status" value="2"/>
</dbReference>
<evidence type="ECO:0000313" key="6">
    <source>
        <dbReference type="EMBL" id="ABD70944.1"/>
    </source>
</evidence>
<dbReference type="SMART" id="SM00382">
    <property type="entry name" value="AAA"/>
    <property type="match status" value="2"/>
</dbReference>
<dbReference type="PRINTS" id="PR00819">
    <property type="entry name" value="CBXCFQXSUPER"/>
</dbReference>
<dbReference type="SMART" id="SM00671">
    <property type="entry name" value="SEL1"/>
    <property type="match status" value="6"/>
</dbReference>
<reference evidence="7" key="1">
    <citation type="submission" date="2006-02" db="EMBL/GenBank/DDBJ databases">
        <title>Complete sequence of chromosome of Rhodoferax ferrireducens DSM 15236.</title>
        <authorList>
            <person name="Copeland A."/>
            <person name="Lucas S."/>
            <person name="Lapidus A."/>
            <person name="Barry K."/>
            <person name="Detter J.C."/>
            <person name="Glavina del Rio T."/>
            <person name="Hammon N."/>
            <person name="Israni S."/>
            <person name="Pitluck S."/>
            <person name="Brettin T."/>
            <person name="Bruce D."/>
            <person name="Han C."/>
            <person name="Tapia R."/>
            <person name="Gilna P."/>
            <person name="Kiss H."/>
            <person name="Schmutz J."/>
            <person name="Larimer F."/>
            <person name="Land M."/>
            <person name="Kyrpides N."/>
            <person name="Ivanova N."/>
            <person name="Richardson P."/>
        </authorList>
    </citation>
    <scope>NUCLEOTIDE SEQUENCE [LARGE SCALE GENOMIC DNA]</scope>
    <source>
        <strain evidence="7">ATCC BAA-621 / DSM 15236 / T118</strain>
    </source>
</reference>
<name>Q21TF9_ALBFT</name>
<dbReference type="PANTHER" id="PTHR43392:SF2">
    <property type="entry name" value="AAA-TYPE ATPASE FAMILY PROTEIN _ ANKYRIN REPEAT FAMILY PROTEIN"/>
    <property type="match status" value="1"/>
</dbReference>
<dbReference type="CDD" id="cd00009">
    <property type="entry name" value="AAA"/>
    <property type="match status" value="2"/>
</dbReference>
<dbReference type="PANTHER" id="PTHR43392">
    <property type="entry name" value="AAA-TYPE ATPASE FAMILY PROTEIN / ANKYRIN REPEAT FAMILY PROTEIN"/>
    <property type="match status" value="1"/>
</dbReference>
<proteinExistence type="inferred from homology"/>
<organism evidence="6 7">
    <name type="scientific">Albidiferax ferrireducens (strain ATCC BAA-621 / DSM 15236 / T118)</name>
    <name type="common">Rhodoferax ferrireducens</name>
    <dbReference type="NCBI Taxonomy" id="338969"/>
    <lineage>
        <taxon>Bacteria</taxon>
        <taxon>Pseudomonadati</taxon>
        <taxon>Pseudomonadota</taxon>
        <taxon>Betaproteobacteria</taxon>
        <taxon>Burkholderiales</taxon>
        <taxon>Comamonadaceae</taxon>
        <taxon>Rhodoferax</taxon>
    </lineage>
</organism>
<keyword evidence="3" id="KW-0067">ATP-binding</keyword>
<dbReference type="InterPro" id="IPR011990">
    <property type="entry name" value="TPR-like_helical_dom_sf"/>
</dbReference>
<dbReference type="InterPro" id="IPR003593">
    <property type="entry name" value="AAA+_ATPase"/>
</dbReference>
<evidence type="ECO:0000256" key="4">
    <source>
        <dbReference type="ARBA" id="ARBA00054930"/>
    </source>
</evidence>
<dbReference type="eggNOG" id="COG0790">
    <property type="taxonomic scope" value="Bacteria"/>
</dbReference>
<evidence type="ECO:0000256" key="3">
    <source>
        <dbReference type="ARBA" id="ARBA00022840"/>
    </source>
</evidence>
<dbReference type="RefSeq" id="WP_011465507.1">
    <property type="nucleotide sequence ID" value="NC_007908.1"/>
</dbReference>
<evidence type="ECO:0000256" key="2">
    <source>
        <dbReference type="ARBA" id="ARBA00022741"/>
    </source>
</evidence>
<comment type="function">
    <text evidence="4">Seems to be necessary for the expression of RuBisCO.</text>
</comment>
<dbReference type="Gene3D" id="1.10.8.60">
    <property type="match status" value="2"/>
</dbReference>
<feature type="domain" description="AAA+ ATPase" evidence="5">
    <location>
        <begin position="603"/>
        <end position="742"/>
    </location>
</feature>
<dbReference type="Gene3D" id="1.25.40.10">
    <property type="entry name" value="Tetratricopeptide repeat domain"/>
    <property type="match status" value="2"/>
</dbReference>
<dbReference type="Pfam" id="PF08238">
    <property type="entry name" value="Sel1"/>
    <property type="match status" value="6"/>
</dbReference>
<dbReference type="AlphaFoldDB" id="Q21TF9"/>